<protein>
    <submittedName>
        <fullName evidence="1">Uncharacterized protein</fullName>
    </submittedName>
</protein>
<proteinExistence type="predicted"/>
<reference evidence="1 2" key="1">
    <citation type="submission" date="2021-03" db="EMBL/GenBank/DDBJ databases">
        <authorList>
            <person name="King G.J."/>
            <person name="Bancroft I."/>
            <person name="Baten A."/>
            <person name="Bloomfield J."/>
            <person name="Borpatragohain P."/>
            <person name="He Z."/>
            <person name="Irish N."/>
            <person name="Irwin J."/>
            <person name="Liu K."/>
            <person name="Mauleon R.P."/>
            <person name="Moore J."/>
            <person name="Morris R."/>
            <person name="Ostergaard L."/>
            <person name="Wang B."/>
            <person name="Wells R."/>
        </authorList>
    </citation>
    <scope>NUCLEOTIDE SEQUENCE [LARGE SCALE GENOMIC DNA]</scope>
    <source>
        <strain evidence="1">R-o-18</strain>
        <tissue evidence="1">Leaf</tissue>
    </source>
</reference>
<organism evidence="1 2">
    <name type="scientific">Brassica rapa subsp. trilocularis</name>
    <dbReference type="NCBI Taxonomy" id="1813537"/>
    <lineage>
        <taxon>Eukaryota</taxon>
        <taxon>Viridiplantae</taxon>
        <taxon>Streptophyta</taxon>
        <taxon>Embryophyta</taxon>
        <taxon>Tracheophyta</taxon>
        <taxon>Spermatophyta</taxon>
        <taxon>Magnoliopsida</taxon>
        <taxon>eudicotyledons</taxon>
        <taxon>Gunneridae</taxon>
        <taxon>Pentapetalae</taxon>
        <taxon>rosids</taxon>
        <taxon>malvids</taxon>
        <taxon>Brassicales</taxon>
        <taxon>Brassicaceae</taxon>
        <taxon>Brassiceae</taxon>
        <taxon>Brassica</taxon>
    </lineage>
</organism>
<dbReference type="EMBL" id="JADBGQ010000001">
    <property type="protein sequence ID" value="KAG5414741.1"/>
    <property type="molecule type" value="Genomic_DNA"/>
</dbReference>
<evidence type="ECO:0000313" key="1">
    <source>
        <dbReference type="EMBL" id="KAG5414741.1"/>
    </source>
</evidence>
<accession>A0ABQ7NXB6</accession>
<dbReference type="Proteomes" id="UP000823674">
    <property type="component" value="Chromosome A01"/>
</dbReference>
<sequence length="93" mass="10618">MLIVMFGYNVAYGVTWLSFSTLLSKKKMEWWFVVKLGQLQISNEFDASQVLINPAIPEVDEFKNTYSGDISLTMIQGNEVMPMENNNQLEFSG</sequence>
<comment type="caution">
    <text evidence="1">The sequence shown here is derived from an EMBL/GenBank/DDBJ whole genome shotgun (WGS) entry which is preliminary data.</text>
</comment>
<gene>
    <name evidence="1" type="primary">A01g505310.1_BraROA</name>
    <name evidence="1" type="ORF">IGI04_002308</name>
</gene>
<name>A0ABQ7NXB6_BRACM</name>
<keyword evidence="2" id="KW-1185">Reference proteome</keyword>
<evidence type="ECO:0000313" key="2">
    <source>
        <dbReference type="Proteomes" id="UP000823674"/>
    </source>
</evidence>